<dbReference type="Gramene" id="ORUFI02G02030.2">
    <property type="protein sequence ID" value="ORUFI02G02030.2"/>
    <property type="gene ID" value="ORUFI02G02030"/>
</dbReference>
<keyword evidence="3" id="KW-1185">Reference proteome</keyword>
<feature type="compositionally biased region" description="Basic residues" evidence="1">
    <location>
        <begin position="63"/>
        <end position="75"/>
    </location>
</feature>
<dbReference type="AlphaFoldDB" id="A0A0E0N961"/>
<dbReference type="Proteomes" id="UP000008022">
    <property type="component" value="Unassembled WGS sequence"/>
</dbReference>
<organism evidence="2 3">
    <name type="scientific">Oryza rufipogon</name>
    <name type="common">Brownbeard rice</name>
    <name type="synonym">Asian wild rice</name>
    <dbReference type="NCBI Taxonomy" id="4529"/>
    <lineage>
        <taxon>Eukaryota</taxon>
        <taxon>Viridiplantae</taxon>
        <taxon>Streptophyta</taxon>
        <taxon>Embryophyta</taxon>
        <taxon>Tracheophyta</taxon>
        <taxon>Spermatophyta</taxon>
        <taxon>Magnoliopsida</taxon>
        <taxon>Liliopsida</taxon>
        <taxon>Poales</taxon>
        <taxon>Poaceae</taxon>
        <taxon>BOP clade</taxon>
        <taxon>Oryzoideae</taxon>
        <taxon>Oryzeae</taxon>
        <taxon>Oryzinae</taxon>
        <taxon>Oryza</taxon>
    </lineage>
</organism>
<evidence type="ECO:0000313" key="3">
    <source>
        <dbReference type="Proteomes" id="UP000008022"/>
    </source>
</evidence>
<feature type="compositionally biased region" description="Low complexity" evidence="1">
    <location>
        <begin position="53"/>
        <end position="62"/>
    </location>
</feature>
<proteinExistence type="predicted"/>
<protein>
    <submittedName>
        <fullName evidence="2">Uncharacterized protein</fullName>
    </submittedName>
</protein>
<accession>A0A0E0N961</accession>
<feature type="region of interest" description="Disordered" evidence="1">
    <location>
        <begin position="1"/>
        <end position="92"/>
    </location>
</feature>
<sequence>MTVDEGLGVTEVGRGSTGTTEGEPSTEGPTFLPWADATSAPSSLAAPKRSRNSAEFAASASASRRRQGNRSRRRLGPTSASVRACPALPRRR</sequence>
<evidence type="ECO:0000256" key="1">
    <source>
        <dbReference type="SAM" id="MobiDB-lite"/>
    </source>
</evidence>
<name>A0A0E0N961_ORYRU</name>
<evidence type="ECO:0000313" key="2">
    <source>
        <dbReference type="EnsemblPlants" id="ORUFI02G02030.2"/>
    </source>
</evidence>
<dbReference type="EnsemblPlants" id="ORUFI02G02030.2">
    <property type="protein sequence ID" value="ORUFI02G02030.2"/>
    <property type="gene ID" value="ORUFI02G02030"/>
</dbReference>
<reference evidence="2" key="2">
    <citation type="submission" date="2015-06" db="UniProtKB">
        <authorList>
            <consortium name="EnsemblPlants"/>
        </authorList>
    </citation>
    <scope>IDENTIFICATION</scope>
</reference>
<reference evidence="3" key="1">
    <citation type="submission" date="2013-06" db="EMBL/GenBank/DDBJ databases">
        <authorList>
            <person name="Zhao Q."/>
        </authorList>
    </citation>
    <scope>NUCLEOTIDE SEQUENCE</scope>
    <source>
        <strain evidence="3">cv. W1943</strain>
    </source>
</reference>
<dbReference type="HOGENOM" id="CLU_2417121_0_0_1"/>
<feature type="compositionally biased region" description="Low complexity" evidence="1">
    <location>
        <begin position="8"/>
        <end position="30"/>
    </location>
</feature>